<feature type="region of interest" description="Disordered" evidence="3">
    <location>
        <begin position="1"/>
        <end position="60"/>
    </location>
</feature>
<keyword evidence="1" id="KW-0808">Transferase</keyword>
<dbReference type="PANTHER" id="PTHR34383:SF3">
    <property type="entry name" value="POLYPHOSPHATE:AMP PHOSPHOTRANSFERASE"/>
    <property type="match status" value="1"/>
</dbReference>
<keyword evidence="2 5" id="KW-0418">Kinase</keyword>
<dbReference type="Pfam" id="PF03976">
    <property type="entry name" value="PPK2"/>
    <property type="match status" value="1"/>
</dbReference>
<dbReference type="SUPFAM" id="SSF52540">
    <property type="entry name" value="P-loop containing nucleoside triphosphate hydrolases"/>
    <property type="match status" value="1"/>
</dbReference>
<feature type="domain" description="Polyphosphate kinase-2-related" evidence="4">
    <location>
        <begin position="53"/>
        <end position="280"/>
    </location>
</feature>
<dbReference type="GO" id="GO:0016301">
    <property type="term" value="F:kinase activity"/>
    <property type="evidence" value="ECO:0007669"/>
    <property type="project" value="UniProtKB-KW"/>
</dbReference>
<dbReference type="Gene3D" id="3.40.50.300">
    <property type="entry name" value="P-loop containing nucleotide triphosphate hydrolases"/>
    <property type="match status" value="1"/>
</dbReference>
<accession>A0ABU2SAR2</accession>
<dbReference type="InterPro" id="IPR016898">
    <property type="entry name" value="Polyphosphate_phosphotransfera"/>
</dbReference>
<feature type="compositionally biased region" description="Basic and acidic residues" evidence="3">
    <location>
        <begin position="40"/>
        <end position="56"/>
    </location>
</feature>
<evidence type="ECO:0000256" key="1">
    <source>
        <dbReference type="ARBA" id="ARBA00022679"/>
    </source>
</evidence>
<evidence type="ECO:0000256" key="2">
    <source>
        <dbReference type="ARBA" id="ARBA00022777"/>
    </source>
</evidence>
<dbReference type="PIRSF" id="PIRSF028756">
    <property type="entry name" value="PPK2_prd"/>
    <property type="match status" value="1"/>
</dbReference>
<name>A0ABU2SAR2_9ACTN</name>
<evidence type="ECO:0000256" key="3">
    <source>
        <dbReference type="SAM" id="MobiDB-lite"/>
    </source>
</evidence>
<dbReference type="PANTHER" id="PTHR34383">
    <property type="entry name" value="POLYPHOSPHATE:AMP PHOSPHOTRANSFERASE-RELATED"/>
    <property type="match status" value="1"/>
</dbReference>
<dbReference type="EMBL" id="JAVREV010000017">
    <property type="protein sequence ID" value="MDT0446064.1"/>
    <property type="molecule type" value="Genomic_DNA"/>
</dbReference>
<organism evidence="5 6">
    <name type="scientific">Streptomyces johnsoniae</name>
    <dbReference type="NCBI Taxonomy" id="3075532"/>
    <lineage>
        <taxon>Bacteria</taxon>
        <taxon>Bacillati</taxon>
        <taxon>Actinomycetota</taxon>
        <taxon>Actinomycetes</taxon>
        <taxon>Kitasatosporales</taxon>
        <taxon>Streptomycetaceae</taxon>
        <taxon>Streptomyces</taxon>
    </lineage>
</organism>
<evidence type="ECO:0000259" key="4">
    <source>
        <dbReference type="Pfam" id="PF03976"/>
    </source>
</evidence>
<protein>
    <submittedName>
        <fullName evidence="5">Polyphosphate kinase 2 family protein</fullName>
    </submittedName>
</protein>
<evidence type="ECO:0000313" key="5">
    <source>
        <dbReference type="EMBL" id="MDT0446064.1"/>
    </source>
</evidence>
<dbReference type="RefSeq" id="WP_311620233.1">
    <property type="nucleotide sequence ID" value="NZ_JAVREV010000017.1"/>
</dbReference>
<evidence type="ECO:0000313" key="6">
    <source>
        <dbReference type="Proteomes" id="UP001183615"/>
    </source>
</evidence>
<comment type="caution">
    <text evidence="5">The sequence shown here is derived from an EMBL/GenBank/DDBJ whole genome shotgun (WGS) entry which is preliminary data.</text>
</comment>
<feature type="compositionally biased region" description="Polar residues" evidence="3">
    <location>
        <begin position="1"/>
        <end position="10"/>
    </location>
</feature>
<dbReference type="NCBIfam" id="TIGR03709">
    <property type="entry name" value="PPK2_rel_1"/>
    <property type="match status" value="1"/>
</dbReference>
<dbReference type="InterPro" id="IPR022488">
    <property type="entry name" value="PPK2-related"/>
</dbReference>
<dbReference type="InterPro" id="IPR027417">
    <property type="entry name" value="P-loop_NTPase"/>
</dbReference>
<dbReference type="InterPro" id="IPR022300">
    <property type="entry name" value="PPK2-rel_1"/>
</dbReference>
<reference evidence="6" key="1">
    <citation type="submission" date="2023-07" db="EMBL/GenBank/DDBJ databases">
        <title>30 novel species of actinomycetes from the DSMZ collection.</title>
        <authorList>
            <person name="Nouioui I."/>
        </authorList>
    </citation>
    <scope>NUCLEOTIDE SEQUENCE [LARGE SCALE GENOMIC DNA]</scope>
    <source>
        <strain evidence="6">DSM 41886</strain>
    </source>
</reference>
<keyword evidence="6" id="KW-1185">Reference proteome</keyword>
<gene>
    <name evidence="5" type="ORF">RM779_26230</name>
</gene>
<proteinExistence type="predicted"/>
<sequence>MGTQPHTDQPSVRDLLRLPVGGPADLAALPTDTTPGFDGGKAEEKEREKKERKERAAAGTAALGRRLARLQERLYAAGTAGDRRRLLLVLQGMDTSGKGGTVKHVVGHFNPAGCRIRAFKAPTEAERAHHFLWRVDRSLPRAGEVGIFDRSHYEDVLVPRVHGLVPEPVWQRRYREINAWEQMLADDGVTFVKVFLHIGFDEQRERLLARLDRPRKHWKFSPDDLTERARWPDYQEAYAAALGHCSSAAAPWYVVPADRKWYRNWAVSRLLLETLEQLDPQYPSGTFDAERTRARLLAE</sequence>
<dbReference type="Proteomes" id="UP001183615">
    <property type="component" value="Unassembled WGS sequence"/>
</dbReference>